<evidence type="ECO:0008006" key="4">
    <source>
        <dbReference type="Google" id="ProtNLM"/>
    </source>
</evidence>
<gene>
    <name evidence="2" type="ORF">L3V18_06310</name>
</gene>
<proteinExistence type="predicted"/>
<keyword evidence="3" id="KW-1185">Reference proteome</keyword>
<protein>
    <recommendedName>
        <fullName evidence="4">Secreted protein</fullName>
    </recommendedName>
</protein>
<feature type="signal peptide" evidence="1">
    <location>
        <begin position="1"/>
        <end position="21"/>
    </location>
</feature>
<dbReference type="RefSeq" id="WP_237054218.1">
    <property type="nucleotide sequence ID" value="NZ_JAKJPO010000003.1"/>
</dbReference>
<organism evidence="2 3">
    <name type="scientific">Marilutibacter chinensis</name>
    <dbReference type="NCBI Taxonomy" id="2912247"/>
    <lineage>
        <taxon>Bacteria</taxon>
        <taxon>Pseudomonadati</taxon>
        <taxon>Pseudomonadota</taxon>
        <taxon>Gammaproteobacteria</taxon>
        <taxon>Lysobacterales</taxon>
        <taxon>Lysobacteraceae</taxon>
        <taxon>Marilutibacter</taxon>
    </lineage>
</organism>
<sequence>MFAALLMAASLFAAVSGSAHAGEVDCELRFNLSGWSVFYKTASGNGTISCSNGQQMAVRIQTKGGGLSFGKSSIENGVGEFSGVDDISELLGTYVSAEAHAGAVKSSKAQVVTKGEVSLALAGTGRGWDIGVAFGKFVISR</sequence>
<name>A0ABS9HT71_9GAMM</name>
<comment type="caution">
    <text evidence="2">The sequence shown here is derived from an EMBL/GenBank/DDBJ whole genome shotgun (WGS) entry which is preliminary data.</text>
</comment>
<evidence type="ECO:0000313" key="2">
    <source>
        <dbReference type="EMBL" id="MCF7221404.1"/>
    </source>
</evidence>
<reference evidence="2" key="1">
    <citation type="submission" date="2022-01" db="EMBL/GenBank/DDBJ databases">
        <title>Lysobacter chinensis sp. nov., a bacterium isolated from cow dung compost.</title>
        <authorList>
            <person name="Liu Y."/>
        </authorList>
    </citation>
    <scope>NUCLEOTIDE SEQUENCE</scope>
    <source>
        <strain evidence="2">TLK-CK17</strain>
    </source>
</reference>
<dbReference type="EMBL" id="JAKJPO010000003">
    <property type="protein sequence ID" value="MCF7221404.1"/>
    <property type="molecule type" value="Genomic_DNA"/>
</dbReference>
<feature type="chain" id="PRO_5046112656" description="Secreted protein" evidence="1">
    <location>
        <begin position="22"/>
        <end position="141"/>
    </location>
</feature>
<dbReference type="Proteomes" id="UP001430796">
    <property type="component" value="Unassembled WGS sequence"/>
</dbReference>
<accession>A0ABS9HT71</accession>
<evidence type="ECO:0000256" key="1">
    <source>
        <dbReference type="SAM" id="SignalP"/>
    </source>
</evidence>
<reference evidence="2" key="2">
    <citation type="submission" date="2022-01" db="EMBL/GenBank/DDBJ databases">
        <authorList>
            <person name="Zhou L.Y."/>
        </authorList>
    </citation>
    <scope>NUCLEOTIDE SEQUENCE</scope>
    <source>
        <strain evidence="2">TLK-CK17</strain>
    </source>
</reference>
<evidence type="ECO:0000313" key="3">
    <source>
        <dbReference type="Proteomes" id="UP001430796"/>
    </source>
</evidence>
<keyword evidence="1" id="KW-0732">Signal</keyword>